<keyword evidence="1" id="KW-0732">Signal</keyword>
<protein>
    <submittedName>
        <fullName evidence="2">DUF2911 domain-containing protein</fullName>
    </submittedName>
</protein>
<name>A0ABT8RDU0_9BACT</name>
<dbReference type="RefSeq" id="WP_302041077.1">
    <property type="nucleotide sequence ID" value="NZ_JAUKPO010000027.1"/>
</dbReference>
<comment type="caution">
    <text evidence="2">The sequence shown here is derived from an EMBL/GenBank/DDBJ whole genome shotgun (WGS) entry which is preliminary data.</text>
</comment>
<dbReference type="PROSITE" id="PS51257">
    <property type="entry name" value="PROKAR_LIPOPROTEIN"/>
    <property type="match status" value="1"/>
</dbReference>
<gene>
    <name evidence="2" type="ORF">Q0590_28600</name>
</gene>
<sequence>MKKLILSILLLALFSLACPAQSFSDLDKSPMDIAYFPHNFAHDRKEGQKAIIRVTYSRPARNGRVIFGKLVPFGEPWRTGANEATEIKFYQDVELSGKRVKAGSYSLFTIPGEKEWTIVLNADLDYWGAYSYNADKDIVRVMAPATKLNNQVENFAIQFEAKGVNKGVMRFAWEQTMIEVPFTY</sequence>
<keyword evidence="3" id="KW-1185">Reference proteome</keyword>
<feature type="chain" id="PRO_5046313333" evidence="1">
    <location>
        <begin position="23"/>
        <end position="184"/>
    </location>
</feature>
<proteinExistence type="predicted"/>
<evidence type="ECO:0000256" key="1">
    <source>
        <dbReference type="SAM" id="SignalP"/>
    </source>
</evidence>
<evidence type="ECO:0000313" key="3">
    <source>
        <dbReference type="Proteomes" id="UP001168528"/>
    </source>
</evidence>
<accession>A0ABT8RDU0</accession>
<dbReference type="EMBL" id="JAUKPO010000027">
    <property type="protein sequence ID" value="MDO1450275.1"/>
    <property type="molecule type" value="Genomic_DNA"/>
</dbReference>
<organism evidence="2 3">
    <name type="scientific">Rhodocytophaga aerolata</name>
    <dbReference type="NCBI Taxonomy" id="455078"/>
    <lineage>
        <taxon>Bacteria</taxon>
        <taxon>Pseudomonadati</taxon>
        <taxon>Bacteroidota</taxon>
        <taxon>Cytophagia</taxon>
        <taxon>Cytophagales</taxon>
        <taxon>Rhodocytophagaceae</taxon>
        <taxon>Rhodocytophaga</taxon>
    </lineage>
</organism>
<evidence type="ECO:0000313" key="2">
    <source>
        <dbReference type="EMBL" id="MDO1450275.1"/>
    </source>
</evidence>
<feature type="signal peptide" evidence="1">
    <location>
        <begin position="1"/>
        <end position="22"/>
    </location>
</feature>
<dbReference type="Pfam" id="PF11138">
    <property type="entry name" value="DUF2911"/>
    <property type="match status" value="1"/>
</dbReference>
<reference evidence="2" key="1">
    <citation type="submission" date="2023-07" db="EMBL/GenBank/DDBJ databases">
        <title>The genome sequence of Rhodocytophaga aerolata KACC 12507.</title>
        <authorList>
            <person name="Zhang X."/>
        </authorList>
    </citation>
    <scope>NUCLEOTIDE SEQUENCE</scope>
    <source>
        <strain evidence="2">KACC 12507</strain>
    </source>
</reference>
<dbReference type="InterPro" id="IPR021314">
    <property type="entry name" value="DUF2911"/>
</dbReference>
<dbReference type="Proteomes" id="UP001168528">
    <property type="component" value="Unassembled WGS sequence"/>
</dbReference>